<dbReference type="Pfam" id="PF06386">
    <property type="entry name" value="GvpL_GvpF"/>
    <property type="match status" value="1"/>
</dbReference>
<keyword evidence="1" id="KW-0304">Gas vesicle</keyword>
<gene>
    <name evidence="4" type="ORF">H6G24_25620</name>
</gene>
<comment type="subcellular location">
    <subcellularLocation>
        <location evidence="2">Gas vesicle</location>
    </subcellularLocation>
</comment>
<accession>A0ABR8AIR1</accession>
<sequence>MESLNLYTYAFLKNPDVSLNLPIGNLGKLGLIHGAGISAVVEQGISLESVQDNDEEVIKMVLTHDRVIRELFEQTTVLPLRFGTSFSSQAILLNHIEVHNREYREKLEHIQGKTEYSLRLIPQTFKEPVRAAVGGGRDYFLAKKQHFEQQKTFLISQTDEKSSLINVITEIYQSSAIVQNKGEEIRIYILVNDQDKSAFLEQFYTWQSACPSWDLCLGEALPPYHFV</sequence>
<organism evidence="4 5">
    <name type="scientific">Calothrix parietina FACHB-288</name>
    <dbReference type="NCBI Taxonomy" id="2692896"/>
    <lineage>
        <taxon>Bacteria</taxon>
        <taxon>Bacillati</taxon>
        <taxon>Cyanobacteriota</taxon>
        <taxon>Cyanophyceae</taxon>
        <taxon>Nostocales</taxon>
        <taxon>Calotrichaceae</taxon>
        <taxon>Calothrix</taxon>
    </lineage>
</organism>
<comment type="similarity">
    <text evidence="3">Belongs to the gas vesicle GvpF/GvpL family.</text>
</comment>
<proteinExistence type="inferred from homology"/>
<reference evidence="4 5" key="1">
    <citation type="journal article" date="2020" name="ISME J.">
        <title>Comparative genomics reveals insights into cyanobacterial evolution and habitat adaptation.</title>
        <authorList>
            <person name="Chen M.Y."/>
            <person name="Teng W.K."/>
            <person name="Zhao L."/>
            <person name="Hu C.X."/>
            <person name="Zhou Y.K."/>
            <person name="Han B.P."/>
            <person name="Song L.R."/>
            <person name="Shu W.S."/>
        </authorList>
    </citation>
    <scope>NUCLEOTIDE SEQUENCE [LARGE SCALE GENOMIC DNA]</scope>
    <source>
        <strain evidence="4 5">FACHB-288</strain>
    </source>
</reference>
<dbReference type="Proteomes" id="UP000658514">
    <property type="component" value="Unassembled WGS sequence"/>
</dbReference>
<comment type="caution">
    <text evidence="4">The sequence shown here is derived from an EMBL/GenBank/DDBJ whole genome shotgun (WGS) entry which is preliminary data.</text>
</comment>
<evidence type="ECO:0000313" key="5">
    <source>
        <dbReference type="Proteomes" id="UP000658514"/>
    </source>
</evidence>
<dbReference type="RefSeq" id="WP_190546794.1">
    <property type="nucleotide sequence ID" value="NZ_CAWPNO010000081.1"/>
</dbReference>
<dbReference type="EMBL" id="JACJQH010000047">
    <property type="protein sequence ID" value="MBD2198821.1"/>
    <property type="molecule type" value="Genomic_DNA"/>
</dbReference>
<keyword evidence="5" id="KW-1185">Reference proteome</keyword>
<dbReference type="PANTHER" id="PTHR36852:SF1">
    <property type="entry name" value="PROTEIN GVPL 2"/>
    <property type="match status" value="1"/>
</dbReference>
<name>A0ABR8AIR1_9CYAN</name>
<protein>
    <submittedName>
        <fullName evidence="4">GvpL/GvpF family gas vesicle protein</fullName>
    </submittedName>
</protein>
<dbReference type="InterPro" id="IPR009430">
    <property type="entry name" value="GvpL/GvpF"/>
</dbReference>
<evidence type="ECO:0000313" key="4">
    <source>
        <dbReference type="EMBL" id="MBD2198821.1"/>
    </source>
</evidence>
<evidence type="ECO:0000256" key="2">
    <source>
        <dbReference type="ARBA" id="ARBA00035108"/>
    </source>
</evidence>
<dbReference type="PANTHER" id="PTHR36852">
    <property type="entry name" value="PROTEIN GVPL 2"/>
    <property type="match status" value="1"/>
</dbReference>
<evidence type="ECO:0000256" key="1">
    <source>
        <dbReference type="ARBA" id="ARBA00022987"/>
    </source>
</evidence>
<evidence type="ECO:0000256" key="3">
    <source>
        <dbReference type="ARBA" id="ARBA00035643"/>
    </source>
</evidence>